<dbReference type="Gene3D" id="3.30.700.10">
    <property type="entry name" value="Glycoprotein, Type 4 Pilin"/>
    <property type="match status" value="1"/>
</dbReference>
<dbReference type="AlphaFoldDB" id="A0A383BJ04"/>
<dbReference type="Pfam" id="PF07963">
    <property type="entry name" value="N_methyl"/>
    <property type="match status" value="1"/>
</dbReference>
<gene>
    <name evidence="2" type="ORF">METZ01_LOCUS472675</name>
</gene>
<dbReference type="PROSITE" id="PS00409">
    <property type="entry name" value="PROKAR_NTER_METHYL"/>
    <property type="match status" value="1"/>
</dbReference>
<feature type="transmembrane region" description="Helical" evidence="1">
    <location>
        <begin position="12"/>
        <end position="35"/>
    </location>
</feature>
<dbReference type="NCBIfam" id="TIGR02532">
    <property type="entry name" value="IV_pilin_GFxxxE"/>
    <property type="match status" value="1"/>
</dbReference>
<organism evidence="2">
    <name type="scientific">marine metagenome</name>
    <dbReference type="NCBI Taxonomy" id="408172"/>
    <lineage>
        <taxon>unclassified sequences</taxon>
        <taxon>metagenomes</taxon>
        <taxon>ecological metagenomes</taxon>
    </lineage>
</organism>
<dbReference type="SUPFAM" id="SSF54523">
    <property type="entry name" value="Pili subunits"/>
    <property type="match status" value="1"/>
</dbReference>
<keyword evidence="1" id="KW-1133">Transmembrane helix</keyword>
<evidence type="ECO:0000256" key="1">
    <source>
        <dbReference type="SAM" id="Phobius"/>
    </source>
</evidence>
<dbReference type="InterPro" id="IPR012902">
    <property type="entry name" value="N_methyl_site"/>
</dbReference>
<proteinExistence type="predicted"/>
<reference evidence="2" key="1">
    <citation type="submission" date="2018-05" db="EMBL/GenBank/DDBJ databases">
        <authorList>
            <person name="Lanie J.A."/>
            <person name="Ng W.-L."/>
            <person name="Kazmierczak K.M."/>
            <person name="Andrzejewski T.M."/>
            <person name="Davidsen T.M."/>
            <person name="Wayne K.J."/>
            <person name="Tettelin H."/>
            <person name="Glass J.I."/>
            <person name="Rusch D."/>
            <person name="Podicherti R."/>
            <person name="Tsui H.-C.T."/>
            <person name="Winkler M.E."/>
        </authorList>
    </citation>
    <scope>NUCLEOTIDE SEQUENCE</scope>
</reference>
<evidence type="ECO:0008006" key="3">
    <source>
        <dbReference type="Google" id="ProtNLM"/>
    </source>
</evidence>
<dbReference type="InterPro" id="IPR045584">
    <property type="entry name" value="Pilin-like"/>
</dbReference>
<dbReference type="EMBL" id="UINC01200780">
    <property type="protein sequence ID" value="SVE19821.1"/>
    <property type="molecule type" value="Genomic_DNA"/>
</dbReference>
<protein>
    <recommendedName>
        <fullName evidence="3">Prepilin-type N-terminal cleavage/methylation domain-containing protein</fullName>
    </recommendedName>
</protein>
<sequence>MKKINSKGFTLIELLVVVAIIGILAAVGVTAYSGYTAGAKQSTTKAIHSNLLKYIAAEWQKCSIDSSGLVMARNTSAAAQHIACSTQGASDVVTLLTTASNSPLEDKDPYDGSYAIVGTAPTGKAIAGNVVLSSSSQTLTLSTCFKYSGSA</sequence>
<keyword evidence="1" id="KW-0472">Membrane</keyword>
<feature type="non-terminal residue" evidence="2">
    <location>
        <position position="151"/>
    </location>
</feature>
<accession>A0A383BJ04</accession>
<evidence type="ECO:0000313" key="2">
    <source>
        <dbReference type="EMBL" id="SVE19821.1"/>
    </source>
</evidence>
<name>A0A383BJ04_9ZZZZ</name>
<keyword evidence="1" id="KW-0812">Transmembrane</keyword>